<dbReference type="PANTHER" id="PTHR42901">
    <property type="entry name" value="ALCOHOL DEHYDROGENASE"/>
    <property type="match status" value="1"/>
</dbReference>
<evidence type="ECO:0000256" key="1">
    <source>
        <dbReference type="ARBA" id="ARBA00006484"/>
    </source>
</evidence>
<dbReference type="Proteomes" id="UP000829685">
    <property type="component" value="Unassembled WGS sequence"/>
</dbReference>
<keyword evidence="2" id="KW-0560">Oxidoreductase</keyword>
<sequence length="287" mass="30287">MQPPLPSFTATWHNDTYPAISPSRPELSAAGKTIVITGAGSGIGRETAVAFASAGAAHLVLLGRTQATLDETASLLPSQVSKETFAVDVTQKDAVERVAMAVGSWDVLIVAAGYVSAPKPMAEASTDAWWQNFETNVKGLFLVAKFFLPTRNASRSALLALTTGSSALPSSMLPGLSGYTASKLAQTKLVEFLAAEHPDVFAASVHPGMVETANFKEGGGNTELVPMDKAQLPAHFLVWMSSREAAFLTGRSVWANWDVDELKGQAETIKSGMAMTAGINGWPYTIS</sequence>
<dbReference type="Gene3D" id="3.40.50.720">
    <property type="entry name" value="NAD(P)-binding Rossmann-like Domain"/>
    <property type="match status" value="1"/>
</dbReference>
<dbReference type="InterPro" id="IPR002347">
    <property type="entry name" value="SDR_fam"/>
</dbReference>
<proteinExistence type="inferred from homology"/>
<comment type="caution">
    <text evidence="3">The sequence shown here is derived from an EMBL/GenBank/DDBJ whole genome shotgun (WGS) entry which is preliminary data.</text>
</comment>
<organism evidence="3 4">
    <name type="scientific">Neoarthrinium moseri</name>
    <dbReference type="NCBI Taxonomy" id="1658444"/>
    <lineage>
        <taxon>Eukaryota</taxon>
        <taxon>Fungi</taxon>
        <taxon>Dikarya</taxon>
        <taxon>Ascomycota</taxon>
        <taxon>Pezizomycotina</taxon>
        <taxon>Sordariomycetes</taxon>
        <taxon>Xylariomycetidae</taxon>
        <taxon>Amphisphaeriales</taxon>
        <taxon>Apiosporaceae</taxon>
        <taxon>Neoarthrinium</taxon>
    </lineage>
</organism>
<dbReference type="Pfam" id="PF00106">
    <property type="entry name" value="adh_short"/>
    <property type="match status" value="1"/>
</dbReference>
<keyword evidence="4" id="KW-1185">Reference proteome</keyword>
<protein>
    <recommendedName>
        <fullName evidence="5">Short chain dehydrogenase</fullName>
    </recommendedName>
</protein>
<dbReference type="AlphaFoldDB" id="A0A9Q0AL41"/>
<evidence type="ECO:0008006" key="5">
    <source>
        <dbReference type="Google" id="ProtNLM"/>
    </source>
</evidence>
<reference evidence="3" key="1">
    <citation type="submission" date="2021-03" db="EMBL/GenBank/DDBJ databases">
        <title>Revisited historic fungal species revealed as producer of novel bioactive compounds through whole genome sequencing and comparative genomics.</title>
        <authorList>
            <person name="Vignolle G.A."/>
            <person name="Hochenegger N."/>
            <person name="Mach R.L."/>
            <person name="Mach-Aigner A.R."/>
            <person name="Javad Rahimi M."/>
            <person name="Salim K.A."/>
            <person name="Chan C.M."/>
            <person name="Lim L.B.L."/>
            <person name="Cai F."/>
            <person name="Druzhinina I.S."/>
            <person name="U'Ren J.M."/>
            <person name="Derntl C."/>
        </authorList>
    </citation>
    <scope>NUCLEOTIDE SEQUENCE</scope>
    <source>
        <strain evidence="3">TUCIM 5799</strain>
    </source>
</reference>
<gene>
    <name evidence="3" type="ORF">JX265_009817</name>
</gene>
<dbReference type="SUPFAM" id="SSF51735">
    <property type="entry name" value="NAD(P)-binding Rossmann-fold domains"/>
    <property type="match status" value="1"/>
</dbReference>
<dbReference type="PRINTS" id="PR00081">
    <property type="entry name" value="GDHRDH"/>
</dbReference>
<dbReference type="PANTHER" id="PTHR42901:SF1">
    <property type="entry name" value="ALCOHOL DEHYDROGENASE"/>
    <property type="match status" value="1"/>
</dbReference>
<name>A0A9Q0AL41_9PEZI</name>
<accession>A0A9Q0AL41</accession>
<comment type="similarity">
    <text evidence="1">Belongs to the short-chain dehydrogenases/reductases (SDR) family.</text>
</comment>
<dbReference type="CDD" id="cd05233">
    <property type="entry name" value="SDR_c"/>
    <property type="match status" value="1"/>
</dbReference>
<dbReference type="GO" id="GO:0016491">
    <property type="term" value="F:oxidoreductase activity"/>
    <property type="evidence" value="ECO:0007669"/>
    <property type="project" value="UniProtKB-KW"/>
</dbReference>
<dbReference type="EMBL" id="JAFIMR010000031">
    <property type="protein sequence ID" value="KAI1860418.1"/>
    <property type="molecule type" value="Genomic_DNA"/>
</dbReference>
<evidence type="ECO:0000313" key="4">
    <source>
        <dbReference type="Proteomes" id="UP000829685"/>
    </source>
</evidence>
<evidence type="ECO:0000256" key="2">
    <source>
        <dbReference type="ARBA" id="ARBA00023002"/>
    </source>
</evidence>
<evidence type="ECO:0000313" key="3">
    <source>
        <dbReference type="EMBL" id="KAI1860418.1"/>
    </source>
</evidence>
<dbReference type="InterPro" id="IPR036291">
    <property type="entry name" value="NAD(P)-bd_dom_sf"/>
</dbReference>